<dbReference type="EMBL" id="BLVO01000013">
    <property type="protein sequence ID" value="GFM34485.1"/>
    <property type="molecule type" value="Genomic_DNA"/>
</dbReference>
<reference evidence="1 2" key="1">
    <citation type="submission" date="2020-05" db="EMBL/GenBank/DDBJ databases">
        <title>Draft genome sequence of Desulfovibrio sp. strain HN2T.</title>
        <authorList>
            <person name="Ueno A."/>
            <person name="Tamazawa S."/>
            <person name="Tamamura S."/>
            <person name="Murakami T."/>
            <person name="Kiyama T."/>
            <person name="Inomata H."/>
            <person name="Amano Y."/>
            <person name="Miyakawa K."/>
            <person name="Tamaki H."/>
            <person name="Naganuma T."/>
            <person name="Kaneko K."/>
        </authorList>
    </citation>
    <scope>NUCLEOTIDE SEQUENCE [LARGE SCALE GENOMIC DNA]</scope>
    <source>
        <strain evidence="1 2">HN2</strain>
    </source>
</reference>
<comment type="caution">
    <text evidence="1">The sequence shown here is derived from an EMBL/GenBank/DDBJ whole genome shotgun (WGS) entry which is preliminary data.</text>
</comment>
<name>A0A7J0BMZ0_9BACT</name>
<proteinExistence type="predicted"/>
<dbReference type="AlphaFoldDB" id="A0A7J0BMZ0"/>
<keyword evidence="2" id="KW-1185">Reference proteome</keyword>
<organism evidence="1 2">
    <name type="scientific">Desulfovibrio subterraneus</name>
    <dbReference type="NCBI Taxonomy" id="2718620"/>
    <lineage>
        <taxon>Bacteria</taxon>
        <taxon>Pseudomonadati</taxon>
        <taxon>Thermodesulfobacteriota</taxon>
        <taxon>Desulfovibrionia</taxon>
        <taxon>Desulfovibrionales</taxon>
        <taxon>Desulfovibrionaceae</taxon>
        <taxon>Desulfovibrio</taxon>
    </lineage>
</organism>
<protein>
    <submittedName>
        <fullName evidence="1">Uncharacterized protein</fullName>
    </submittedName>
</protein>
<evidence type="ECO:0000313" key="2">
    <source>
        <dbReference type="Proteomes" id="UP000503840"/>
    </source>
</evidence>
<dbReference type="Proteomes" id="UP000503840">
    <property type="component" value="Unassembled WGS sequence"/>
</dbReference>
<accession>A0A7J0BMZ0</accession>
<evidence type="ECO:0000313" key="1">
    <source>
        <dbReference type="EMBL" id="GFM34485.1"/>
    </source>
</evidence>
<gene>
    <name evidence="1" type="ORF">DSM101010T_28500</name>
</gene>
<sequence>MPVPCLHCPEPEPPPRSDAMRCEENTVQKTIIQTSADQSRVKVRDRLLHNTALALKKIPPVSGGIFI</sequence>